<protein>
    <submittedName>
        <fullName evidence="2">Uncharacterized protein</fullName>
    </submittedName>
</protein>
<reference evidence="2 3" key="1">
    <citation type="journal article" date="2023" name="Life. Sci Alliance">
        <title>Evolutionary insights into 3D genome organization and epigenetic landscape of Vigna mungo.</title>
        <authorList>
            <person name="Junaid A."/>
            <person name="Singh B."/>
            <person name="Bhatia S."/>
        </authorList>
    </citation>
    <scope>NUCLEOTIDE SEQUENCE [LARGE SCALE GENOMIC DNA]</scope>
    <source>
        <strain evidence="2">Urdbean</strain>
    </source>
</reference>
<feature type="compositionally biased region" description="Low complexity" evidence="1">
    <location>
        <begin position="107"/>
        <end position="129"/>
    </location>
</feature>
<evidence type="ECO:0000256" key="1">
    <source>
        <dbReference type="SAM" id="MobiDB-lite"/>
    </source>
</evidence>
<dbReference type="EMBL" id="CP144698">
    <property type="protein sequence ID" value="WVZ16428.1"/>
    <property type="molecule type" value="Genomic_DNA"/>
</dbReference>
<organism evidence="2 3">
    <name type="scientific">Vigna mungo</name>
    <name type="common">Black gram</name>
    <name type="synonym">Phaseolus mungo</name>
    <dbReference type="NCBI Taxonomy" id="3915"/>
    <lineage>
        <taxon>Eukaryota</taxon>
        <taxon>Viridiplantae</taxon>
        <taxon>Streptophyta</taxon>
        <taxon>Embryophyta</taxon>
        <taxon>Tracheophyta</taxon>
        <taxon>Spermatophyta</taxon>
        <taxon>Magnoliopsida</taxon>
        <taxon>eudicotyledons</taxon>
        <taxon>Gunneridae</taxon>
        <taxon>Pentapetalae</taxon>
        <taxon>rosids</taxon>
        <taxon>fabids</taxon>
        <taxon>Fabales</taxon>
        <taxon>Fabaceae</taxon>
        <taxon>Papilionoideae</taxon>
        <taxon>50 kb inversion clade</taxon>
        <taxon>NPAAA clade</taxon>
        <taxon>indigoferoid/millettioid clade</taxon>
        <taxon>Phaseoleae</taxon>
        <taxon>Vigna</taxon>
    </lineage>
</organism>
<proteinExistence type="predicted"/>
<accession>A0AAQ3S4U2</accession>
<feature type="non-terminal residue" evidence="2">
    <location>
        <position position="1"/>
    </location>
</feature>
<gene>
    <name evidence="2" type="ORF">V8G54_009410</name>
</gene>
<name>A0AAQ3S4U2_VIGMU</name>
<dbReference type="AlphaFoldDB" id="A0AAQ3S4U2"/>
<evidence type="ECO:0000313" key="3">
    <source>
        <dbReference type="Proteomes" id="UP001374535"/>
    </source>
</evidence>
<keyword evidence="3" id="KW-1185">Reference proteome</keyword>
<feature type="region of interest" description="Disordered" evidence="1">
    <location>
        <begin position="99"/>
        <end position="129"/>
    </location>
</feature>
<dbReference type="Proteomes" id="UP001374535">
    <property type="component" value="Chromosome 3"/>
</dbReference>
<evidence type="ECO:0000313" key="2">
    <source>
        <dbReference type="EMBL" id="WVZ16428.1"/>
    </source>
</evidence>
<sequence>NASSRSQTSKAKCTSQACFISSQQKRFAKDNNSNTAIGSKWVNLLLLLNSLAAFSASTEKPFCEKLMCSLFDSTNSPYNIVLKGLESEAMLNLLHLTSSSPTMNDMSPSSSSDVGRCSSSSSSSATIAP</sequence>